<protein>
    <recommendedName>
        <fullName evidence="3">Tunicamycin resistance protein</fullName>
    </recommendedName>
</protein>
<sequence length="189" mass="22145">MIYLTKQIEWRLILMIIWINGAFGAGKTTVATELVKQIQPSFLYDPENIGDLFRSNLPISMQKSDFQYYPEWRQWNVHLLKKIYQEYEGDIIVPMTIYKTEAVSEILGKLREENIPVCHIQLDVSKETIISRLQERPKSLIEWGESKVDEILEAFKSVPQHEKINNSDTSLDTVIKEIIEKTIYIKNNL</sequence>
<dbReference type="SUPFAM" id="SSF52540">
    <property type="entry name" value="P-loop containing nucleoside triphosphate hydrolases"/>
    <property type="match status" value="1"/>
</dbReference>
<evidence type="ECO:0000313" key="2">
    <source>
        <dbReference type="Proteomes" id="UP000191200"/>
    </source>
</evidence>
<accession>A0A1J0A7Y9</accession>
<evidence type="ECO:0008006" key="3">
    <source>
        <dbReference type="Google" id="ProtNLM"/>
    </source>
</evidence>
<dbReference type="Pfam" id="PF13671">
    <property type="entry name" value="AAA_33"/>
    <property type="match status" value="1"/>
</dbReference>
<dbReference type="InterPro" id="IPR027417">
    <property type="entry name" value="P-loop_NTPase"/>
</dbReference>
<name>A0A1J0A7Y9_9ENTE</name>
<dbReference type="Proteomes" id="UP000191200">
    <property type="component" value="Chromosome"/>
</dbReference>
<dbReference type="AlphaFoldDB" id="A0A1J0A7Y9"/>
<keyword evidence="2" id="KW-1185">Reference proteome</keyword>
<dbReference type="OrthoDB" id="9799092at2"/>
<dbReference type="KEGG" id="vte:BHY08_09675"/>
<dbReference type="STRING" id="519472.BHY08_09675"/>
<proteinExistence type="predicted"/>
<reference evidence="1 2" key="1">
    <citation type="submission" date="2016-09" db="EMBL/GenBank/DDBJ databases">
        <title>Vagococcus teuberi sp. nov., isolated from the Malian artisanal sour milk fene.</title>
        <authorList>
            <person name="Wullschleger S."/>
            <person name="Seifert C."/>
            <person name="Baumgartner S."/>
            <person name="Lacroix C."/>
            <person name="Bonfoh B."/>
            <person name="Stevens M.J."/>
            <person name="Meile L."/>
        </authorList>
    </citation>
    <scope>NUCLEOTIDE SEQUENCE [LARGE SCALE GENOMIC DNA]</scope>
    <source>
        <strain evidence="1 2">DSM 21459</strain>
    </source>
</reference>
<dbReference type="Gene3D" id="3.40.50.300">
    <property type="entry name" value="P-loop containing nucleotide triphosphate hydrolases"/>
    <property type="match status" value="1"/>
</dbReference>
<gene>
    <name evidence="1" type="ORF">BHY08_09675</name>
</gene>
<evidence type="ECO:0000313" key="1">
    <source>
        <dbReference type="EMBL" id="APB32054.1"/>
    </source>
</evidence>
<organism evidence="1 2">
    <name type="scientific">Vagococcus teuberi</name>
    <dbReference type="NCBI Taxonomy" id="519472"/>
    <lineage>
        <taxon>Bacteria</taxon>
        <taxon>Bacillati</taxon>
        <taxon>Bacillota</taxon>
        <taxon>Bacilli</taxon>
        <taxon>Lactobacillales</taxon>
        <taxon>Enterococcaceae</taxon>
        <taxon>Vagococcus</taxon>
    </lineage>
</organism>
<dbReference type="EMBL" id="CP017267">
    <property type="protein sequence ID" value="APB32054.1"/>
    <property type="molecule type" value="Genomic_DNA"/>
</dbReference>